<dbReference type="Gene3D" id="3.30.465.10">
    <property type="match status" value="1"/>
</dbReference>
<comment type="cofactor">
    <cofactor evidence="1 16">
        <name>FAD</name>
        <dbReference type="ChEBI" id="CHEBI:57692"/>
    </cofactor>
</comment>
<dbReference type="PROSITE" id="PS51387">
    <property type="entry name" value="FAD_PCMH"/>
    <property type="match status" value="1"/>
</dbReference>
<dbReference type="AlphaFoldDB" id="A0A0R1MFJ8"/>
<comment type="subcellular location">
    <subcellularLocation>
        <location evidence="3 16">Cytoplasm</location>
    </subcellularLocation>
</comment>
<keyword evidence="10 16" id="KW-0133">Cell shape</keyword>
<dbReference type="NCBIfam" id="NF010480">
    <property type="entry name" value="PRK13905.1"/>
    <property type="match status" value="1"/>
</dbReference>
<evidence type="ECO:0000313" key="18">
    <source>
        <dbReference type="EMBL" id="KRL04085.1"/>
    </source>
</evidence>
<comment type="function">
    <text evidence="2 16">Cell wall formation.</text>
</comment>
<evidence type="ECO:0000256" key="1">
    <source>
        <dbReference type="ARBA" id="ARBA00001974"/>
    </source>
</evidence>
<dbReference type="InterPro" id="IPR003170">
    <property type="entry name" value="MurB"/>
</dbReference>
<evidence type="ECO:0000256" key="6">
    <source>
        <dbReference type="ARBA" id="ARBA00022618"/>
    </source>
</evidence>
<keyword evidence="13 16" id="KW-0131">Cell cycle</keyword>
<evidence type="ECO:0000256" key="14">
    <source>
        <dbReference type="ARBA" id="ARBA00023316"/>
    </source>
</evidence>
<dbReference type="InterPro" id="IPR016167">
    <property type="entry name" value="FAD-bd_PCMH_sub1"/>
</dbReference>
<dbReference type="GO" id="GO:0009252">
    <property type="term" value="P:peptidoglycan biosynthetic process"/>
    <property type="evidence" value="ECO:0007669"/>
    <property type="project" value="UniProtKB-UniRule"/>
</dbReference>
<dbReference type="Gene3D" id="3.90.78.10">
    <property type="entry name" value="UDP-N-acetylenolpyruvoylglucosamine reductase, C-terminal domain"/>
    <property type="match status" value="1"/>
</dbReference>
<dbReference type="InterPro" id="IPR036635">
    <property type="entry name" value="MurB_C_sf"/>
</dbReference>
<dbReference type="EMBL" id="AZDX01000057">
    <property type="protein sequence ID" value="KRL04085.1"/>
    <property type="molecule type" value="Genomic_DNA"/>
</dbReference>
<keyword evidence="14 16" id="KW-0961">Cell wall biogenesis/degradation</keyword>
<organism evidence="18 19">
    <name type="scientific">Liquorilactobacillus hordei DSM 19519</name>
    <dbReference type="NCBI Taxonomy" id="1423759"/>
    <lineage>
        <taxon>Bacteria</taxon>
        <taxon>Bacillati</taxon>
        <taxon>Bacillota</taxon>
        <taxon>Bacilli</taxon>
        <taxon>Lactobacillales</taxon>
        <taxon>Lactobacillaceae</taxon>
        <taxon>Liquorilactobacillus</taxon>
    </lineage>
</organism>
<dbReference type="GO" id="GO:0008360">
    <property type="term" value="P:regulation of cell shape"/>
    <property type="evidence" value="ECO:0007669"/>
    <property type="project" value="UniProtKB-KW"/>
</dbReference>
<keyword evidence="11 16" id="KW-0573">Peptidoglycan synthesis</keyword>
<evidence type="ECO:0000256" key="15">
    <source>
        <dbReference type="ARBA" id="ARBA00048914"/>
    </source>
</evidence>
<name>A0A0R1MFJ8_9LACO</name>
<sequence>MVFGKKVLNLDEMLMNVGIFEMKQIQELFVEKFTEEKIKIEKSLSAYTNTKTGGPAEILAFPTESEDIRGMIAIANEYQLQITVIGNASNLIVREKGIRGLVIILTKMNNVKIIDNTVVAEAGSALIGVTERAYEAGLTGMEFAAGIPGSVGGAVFMNAGAYGGEIKQVVSEVEVLTPEGKTKTYTNEQMLFSYRHSRIQDEKDIVLSAIFKLQSGEKKEIREKMDNFNFLRGAKQPLEYPSCGSVFKRPEGHFTGKLIHDAGLQGFMIGGAQISLKHAGFIVNRGNATAADYIAVIDHIKKVIKQKFAVELETEVRIIGEK</sequence>
<keyword evidence="8 16" id="KW-0274">FAD</keyword>
<dbReference type="GO" id="GO:0071555">
    <property type="term" value="P:cell wall organization"/>
    <property type="evidence" value="ECO:0007669"/>
    <property type="project" value="UniProtKB-KW"/>
</dbReference>
<dbReference type="InterPro" id="IPR016169">
    <property type="entry name" value="FAD-bd_PCMH_sub2"/>
</dbReference>
<evidence type="ECO:0000256" key="11">
    <source>
        <dbReference type="ARBA" id="ARBA00022984"/>
    </source>
</evidence>
<dbReference type="InterPro" id="IPR011601">
    <property type="entry name" value="MurB_C"/>
</dbReference>
<evidence type="ECO:0000256" key="5">
    <source>
        <dbReference type="ARBA" id="ARBA00022490"/>
    </source>
</evidence>
<dbReference type="PANTHER" id="PTHR21071">
    <property type="entry name" value="UDP-N-ACETYLENOLPYRUVOYLGLUCOSAMINE REDUCTASE"/>
    <property type="match status" value="1"/>
</dbReference>
<dbReference type="GO" id="GO:0071949">
    <property type="term" value="F:FAD binding"/>
    <property type="evidence" value="ECO:0007669"/>
    <property type="project" value="InterPro"/>
</dbReference>
<gene>
    <name evidence="16" type="primary">murB</name>
    <name evidence="18" type="ORF">FC92_GL001795</name>
</gene>
<dbReference type="SUPFAM" id="SSF56194">
    <property type="entry name" value="Uridine diphospho-N-Acetylenolpyruvylglucosamine reductase, MurB, C-terminal domain"/>
    <property type="match status" value="1"/>
</dbReference>
<dbReference type="GO" id="GO:0008762">
    <property type="term" value="F:UDP-N-acetylmuramate dehydrogenase activity"/>
    <property type="evidence" value="ECO:0007669"/>
    <property type="project" value="UniProtKB-UniRule"/>
</dbReference>
<evidence type="ECO:0000256" key="3">
    <source>
        <dbReference type="ARBA" id="ARBA00004496"/>
    </source>
</evidence>
<keyword evidence="12 16" id="KW-0560">Oxidoreductase</keyword>
<evidence type="ECO:0000313" key="19">
    <source>
        <dbReference type="Proteomes" id="UP000051448"/>
    </source>
</evidence>
<dbReference type="GO" id="GO:0051301">
    <property type="term" value="P:cell division"/>
    <property type="evidence" value="ECO:0007669"/>
    <property type="project" value="UniProtKB-KW"/>
</dbReference>
<evidence type="ECO:0000256" key="8">
    <source>
        <dbReference type="ARBA" id="ARBA00022827"/>
    </source>
</evidence>
<evidence type="ECO:0000256" key="10">
    <source>
        <dbReference type="ARBA" id="ARBA00022960"/>
    </source>
</evidence>
<feature type="domain" description="FAD-binding PCMH-type" evidence="17">
    <location>
        <begin position="51"/>
        <end position="216"/>
    </location>
</feature>
<evidence type="ECO:0000256" key="16">
    <source>
        <dbReference type="HAMAP-Rule" id="MF_00037"/>
    </source>
</evidence>
<evidence type="ECO:0000256" key="12">
    <source>
        <dbReference type="ARBA" id="ARBA00023002"/>
    </source>
</evidence>
<dbReference type="SUPFAM" id="SSF56176">
    <property type="entry name" value="FAD-binding/transporter-associated domain-like"/>
    <property type="match status" value="1"/>
</dbReference>
<keyword evidence="19" id="KW-1185">Reference proteome</keyword>
<dbReference type="UniPathway" id="UPA00219"/>
<evidence type="ECO:0000259" key="17">
    <source>
        <dbReference type="PROSITE" id="PS51387"/>
    </source>
</evidence>
<evidence type="ECO:0000256" key="4">
    <source>
        <dbReference type="ARBA" id="ARBA00004752"/>
    </source>
</evidence>
<dbReference type="Proteomes" id="UP000051448">
    <property type="component" value="Unassembled WGS sequence"/>
</dbReference>
<evidence type="ECO:0000256" key="13">
    <source>
        <dbReference type="ARBA" id="ARBA00023306"/>
    </source>
</evidence>
<dbReference type="InterPro" id="IPR016166">
    <property type="entry name" value="FAD-bd_PCMH"/>
</dbReference>
<comment type="caution">
    <text evidence="18">The sequence shown here is derived from an EMBL/GenBank/DDBJ whole genome shotgun (WGS) entry which is preliminary data.</text>
</comment>
<dbReference type="STRING" id="1423759.FC92_GL001795"/>
<dbReference type="EC" id="1.3.1.98" evidence="16"/>
<evidence type="ECO:0000256" key="2">
    <source>
        <dbReference type="ARBA" id="ARBA00003921"/>
    </source>
</evidence>
<accession>A0A0R1MFJ8</accession>
<dbReference type="NCBIfam" id="TIGR00179">
    <property type="entry name" value="murB"/>
    <property type="match status" value="1"/>
</dbReference>
<dbReference type="Pfam" id="PF02873">
    <property type="entry name" value="MurB_C"/>
    <property type="match status" value="1"/>
</dbReference>
<dbReference type="InterPro" id="IPR036318">
    <property type="entry name" value="FAD-bd_PCMH-like_sf"/>
</dbReference>
<dbReference type="HAMAP" id="MF_00037">
    <property type="entry name" value="MurB"/>
    <property type="match status" value="1"/>
</dbReference>
<dbReference type="PANTHER" id="PTHR21071:SF5">
    <property type="entry name" value="UDP-N-ACETYLENOLPYRUVOYLGLUCOSAMINE REDUCTASE"/>
    <property type="match status" value="1"/>
</dbReference>
<feature type="active site" evidence="16">
    <location>
        <position position="315"/>
    </location>
</feature>
<keyword evidence="5 16" id="KW-0963">Cytoplasm</keyword>
<evidence type="ECO:0000256" key="9">
    <source>
        <dbReference type="ARBA" id="ARBA00022857"/>
    </source>
</evidence>
<comment type="pathway">
    <text evidence="4 16">Cell wall biogenesis; peptidoglycan biosynthesis.</text>
</comment>
<dbReference type="Pfam" id="PF01565">
    <property type="entry name" value="FAD_binding_4"/>
    <property type="match status" value="1"/>
</dbReference>
<reference evidence="18 19" key="1">
    <citation type="journal article" date="2015" name="Genome Announc.">
        <title>Expanding the biotechnology potential of lactobacilli through comparative genomics of 213 strains and associated genera.</title>
        <authorList>
            <person name="Sun Z."/>
            <person name="Harris H.M."/>
            <person name="McCann A."/>
            <person name="Guo C."/>
            <person name="Argimon S."/>
            <person name="Zhang W."/>
            <person name="Yang X."/>
            <person name="Jeffery I.B."/>
            <person name="Cooney J.C."/>
            <person name="Kagawa T.F."/>
            <person name="Liu W."/>
            <person name="Song Y."/>
            <person name="Salvetti E."/>
            <person name="Wrobel A."/>
            <person name="Rasinkangas P."/>
            <person name="Parkhill J."/>
            <person name="Rea M.C."/>
            <person name="O'Sullivan O."/>
            <person name="Ritari J."/>
            <person name="Douillard F.P."/>
            <person name="Paul Ross R."/>
            <person name="Yang R."/>
            <person name="Briner A.E."/>
            <person name="Felis G.E."/>
            <person name="de Vos W.M."/>
            <person name="Barrangou R."/>
            <person name="Klaenhammer T.R."/>
            <person name="Caufield P.W."/>
            <person name="Cui Y."/>
            <person name="Zhang H."/>
            <person name="O'Toole P.W."/>
        </authorList>
    </citation>
    <scope>NUCLEOTIDE SEQUENCE [LARGE SCALE GENOMIC DNA]</scope>
    <source>
        <strain evidence="18 19">DSM 19519</strain>
    </source>
</reference>
<feature type="active site" description="Proton donor" evidence="16">
    <location>
        <position position="245"/>
    </location>
</feature>
<feature type="active site" evidence="16">
    <location>
        <position position="195"/>
    </location>
</feature>
<keyword evidence="9 16" id="KW-0521">NADP</keyword>
<dbReference type="InterPro" id="IPR006094">
    <property type="entry name" value="Oxid_FAD_bind_N"/>
</dbReference>
<dbReference type="PATRIC" id="fig|1423759.3.peg.1876"/>
<proteinExistence type="inferred from homology"/>
<comment type="catalytic activity">
    <reaction evidence="15 16">
        <text>UDP-N-acetyl-alpha-D-muramate + NADP(+) = UDP-N-acetyl-3-O-(1-carboxyvinyl)-alpha-D-glucosamine + NADPH + H(+)</text>
        <dbReference type="Rhea" id="RHEA:12248"/>
        <dbReference type="ChEBI" id="CHEBI:15378"/>
        <dbReference type="ChEBI" id="CHEBI:57783"/>
        <dbReference type="ChEBI" id="CHEBI:58349"/>
        <dbReference type="ChEBI" id="CHEBI:68483"/>
        <dbReference type="ChEBI" id="CHEBI:70757"/>
        <dbReference type="EC" id="1.3.1.98"/>
    </reaction>
</comment>
<keyword evidence="6 16" id="KW-0132">Cell division</keyword>
<evidence type="ECO:0000256" key="7">
    <source>
        <dbReference type="ARBA" id="ARBA00022630"/>
    </source>
</evidence>
<protein>
    <recommendedName>
        <fullName evidence="16">UDP-N-acetylenolpyruvoylglucosamine reductase</fullName>
        <ecNumber evidence="16">1.3.1.98</ecNumber>
    </recommendedName>
    <alternativeName>
        <fullName evidence="16">UDP-N-acetylmuramate dehydrogenase</fullName>
    </alternativeName>
</protein>
<dbReference type="GO" id="GO:0005829">
    <property type="term" value="C:cytosol"/>
    <property type="evidence" value="ECO:0007669"/>
    <property type="project" value="TreeGrafter"/>
</dbReference>
<dbReference type="Gene3D" id="3.30.43.10">
    <property type="entry name" value="Uridine Diphospho-n-acetylenolpyruvylglucosamine Reductase, domain 2"/>
    <property type="match status" value="1"/>
</dbReference>
<comment type="similarity">
    <text evidence="16">Belongs to the MurB family.</text>
</comment>
<keyword evidence="7 16" id="KW-0285">Flavoprotein</keyword>